<dbReference type="InterPro" id="IPR020390">
    <property type="entry name" value="Uncharacterised_YqhV"/>
</dbReference>
<evidence type="ECO:0000256" key="1">
    <source>
        <dbReference type="SAM" id="Phobius"/>
    </source>
</evidence>
<accession>A0A285T919</accession>
<keyword evidence="1" id="KW-0812">Transmembrane</keyword>
<feature type="transmembrane region" description="Helical" evidence="1">
    <location>
        <begin position="6"/>
        <end position="30"/>
    </location>
</feature>
<dbReference type="Proteomes" id="UP000219636">
    <property type="component" value="Unassembled WGS sequence"/>
</dbReference>
<dbReference type="EMBL" id="OBMQ01000010">
    <property type="protein sequence ID" value="SOC18020.1"/>
    <property type="molecule type" value="Genomic_DNA"/>
</dbReference>
<name>A0A285T919_9BACL</name>
<feature type="transmembrane region" description="Helical" evidence="1">
    <location>
        <begin position="42"/>
        <end position="62"/>
    </location>
</feature>
<sequence>MLESALLYMVILRIISGSIEITAAGLMYKFQSVEKALAINSMLALVGPTILIITTGIGIAGLSEKISFLKMVCLFSGVVLILISLKMK</sequence>
<feature type="transmembrane region" description="Helical" evidence="1">
    <location>
        <begin position="68"/>
        <end position="85"/>
    </location>
</feature>
<reference evidence="3" key="1">
    <citation type="submission" date="2017-08" db="EMBL/GenBank/DDBJ databases">
        <authorList>
            <person name="Varghese N."/>
            <person name="Submissions S."/>
        </authorList>
    </citation>
    <scope>NUCLEOTIDE SEQUENCE [LARGE SCALE GENOMIC DNA]</scope>
    <source>
        <strain evidence="3">JC22</strain>
    </source>
</reference>
<keyword evidence="1" id="KW-1133">Transmembrane helix</keyword>
<organism evidence="2 3">
    <name type="scientific">Ureibacillus xyleni</name>
    <dbReference type="NCBI Taxonomy" id="614648"/>
    <lineage>
        <taxon>Bacteria</taxon>
        <taxon>Bacillati</taxon>
        <taxon>Bacillota</taxon>
        <taxon>Bacilli</taxon>
        <taxon>Bacillales</taxon>
        <taxon>Caryophanaceae</taxon>
        <taxon>Ureibacillus</taxon>
    </lineage>
</organism>
<evidence type="ECO:0000313" key="3">
    <source>
        <dbReference type="Proteomes" id="UP000219636"/>
    </source>
</evidence>
<gene>
    <name evidence="2" type="ORF">SAMN05880501_11013</name>
</gene>
<keyword evidence="3" id="KW-1185">Reference proteome</keyword>
<evidence type="ECO:0000313" key="2">
    <source>
        <dbReference type="EMBL" id="SOC18020.1"/>
    </source>
</evidence>
<dbReference type="Pfam" id="PF10942">
    <property type="entry name" value="DUF2619"/>
    <property type="match status" value="1"/>
</dbReference>
<proteinExistence type="predicted"/>
<dbReference type="RefSeq" id="WP_237658424.1">
    <property type="nucleotide sequence ID" value="NZ_OBMQ01000010.1"/>
</dbReference>
<protein>
    <submittedName>
        <fullName evidence="2">Uncharacterized protein DUF2619</fullName>
    </submittedName>
</protein>
<dbReference type="AlphaFoldDB" id="A0A285T919"/>
<keyword evidence="1" id="KW-0472">Membrane</keyword>